<name>A0AAN9VVB6_9ORTH</name>
<evidence type="ECO:0000313" key="3">
    <source>
        <dbReference type="Proteomes" id="UP001378592"/>
    </source>
</evidence>
<dbReference type="PANTHER" id="PTHR13617:SF14">
    <property type="entry name" value="PROTEIN ABHD18"/>
    <property type="match status" value="1"/>
</dbReference>
<dbReference type="InterPro" id="IPR029058">
    <property type="entry name" value="AB_hydrolase_fold"/>
</dbReference>
<gene>
    <name evidence="2" type="ORF">R5R35_000109</name>
</gene>
<sequence>MPTGSKLDHVYRRILMTKFFTKGWGKPDNLKRLFAFRRIVCKRETCYKLVPNDYPVSIVKEEVHSDCKILQGQFTSPFVKHLPGLLPKESETAHFQVILPKKWNSEHYKPICLHLAGTGDHGFWRRRQIMAKPLLKSAGIGALLLENPFYGLRKPKDQVRSSLHNVTDIFVMGGCLILESLALFHWCERNGFGPLGISGLSMGGHMASLAATNWPKPLVLVPCLSWSSASPVFTEGVMSGSINWDLLESQYFEDVALCEEIRHIIHKEEDAFRAGQEFAKHYPHSMTRVEELDKQRKEEITFMPRSSDLLPSNAQSGTSEKNRPLSGKNVPNFISAGLSPQATTFKEVQAAVQENFKEQYVPSETVSKQTVELLDDRSKEKLQSLPETAKQESSKIDKFSFLKHFYKTKEKLIELTEKRSEQQLPKNASCSLTKHRDREAYQFMRGIMDECTHLQNFDIPVDTSLIIAVCAKDDAYVPRESSTPLHEIWPGAEIRMLNAGHVSAYVLGQNTFRKAIMESFERLKTKYNWEERSHRCT</sequence>
<dbReference type="InterPro" id="IPR019149">
    <property type="entry name" value="ABHD18"/>
</dbReference>
<organism evidence="2 3">
    <name type="scientific">Gryllus longicercus</name>
    <dbReference type="NCBI Taxonomy" id="2509291"/>
    <lineage>
        <taxon>Eukaryota</taxon>
        <taxon>Metazoa</taxon>
        <taxon>Ecdysozoa</taxon>
        <taxon>Arthropoda</taxon>
        <taxon>Hexapoda</taxon>
        <taxon>Insecta</taxon>
        <taxon>Pterygota</taxon>
        <taxon>Neoptera</taxon>
        <taxon>Polyneoptera</taxon>
        <taxon>Orthoptera</taxon>
        <taxon>Ensifera</taxon>
        <taxon>Gryllidea</taxon>
        <taxon>Grylloidea</taxon>
        <taxon>Gryllidae</taxon>
        <taxon>Gryllinae</taxon>
        <taxon>Gryllus</taxon>
    </lineage>
</organism>
<dbReference type="EMBL" id="JAZDUA010000214">
    <property type="protein sequence ID" value="KAK7864003.1"/>
    <property type="molecule type" value="Genomic_DNA"/>
</dbReference>
<evidence type="ECO:0008006" key="4">
    <source>
        <dbReference type="Google" id="ProtNLM"/>
    </source>
</evidence>
<protein>
    <recommendedName>
        <fullName evidence="4">Protein ABHD18</fullName>
    </recommendedName>
</protein>
<accession>A0AAN9VVB6</accession>
<comment type="caution">
    <text evidence="2">The sequence shown here is derived from an EMBL/GenBank/DDBJ whole genome shotgun (WGS) entry which is preliminary data.</text>
</comment>
<dbReference type="AlphaFoldDB" id="A0AAN9VVB6"/>
<dbReference type="Pfam" id="PF09752">
    <property type="entry name" value="ABHD18"/>
    <property type="match status" value="1"/>
</dbReference>
<evidence type="ECO:0000256" key="1">
    <source>
        <dbReference type="SAM" id="MobiDB-lite"/>
    </source>
</evidence>
<feature type="region of interest" description="Disordered" evidence="1">
    <location>
        <begin position="302"/>
        <end position="331"/>
    </location>
</feature>
<dbReference type="SUPFAM" id="SSF53474">
    <property type="entry name" value="alpha/beta-Hydrolases"/>
    <property type="match status" value="1"/>
</dbReference>
<reference evidence="2 3" key="1">
    <citation type="submission" date="2024-03" db="EMBL/GenBank/DDBJ databases">
        <title>The genome assembly and annotation of the cricket Gryllus longicercus Weissman &amp; Gray.</title>
        <authorList>
            <person name="Szrajer S."/>
            <person name="Gray D."/>
            <person name="Ylla G."/>
        </authorList>
    </citation>
    <scope>NUCLEOTIDE SEQUENCE [LARGE SCALE GENOMIC DNA]</scope>
    <source>
        <strain evidence="2">DAG 2021-001</strain>
        <tissue evidence="2">Whole body minus gut</tissue>
    </source>
</reference>
<dbReference type="Proteomes" id="UP001378592">
    <property type="component" value="Unassembled WGS sequence"/>
</dbReference>
<proteinExistence type="predicted"/>
<dbReference type="Gene3D" id="3.40.50.1820">
    <property type="entry name" value="alpha/beta hydrolase"/>
    <property type="match status" value="1"/>
</dbReference>
<dbReference type="PANTHER" id="PTHR13617">
    <property type="entry name" value="PROTEIN ABHD18"/>
    <property type="match status" value="1"/>
</dbReference>
<evidence type="ECO:0000313" key="2">
    <source>
        <dbReference type="EMBL" id="KAK7864003.1"/>
    </source>
</evidence>
<feature type="compositionally biased region" description="Polar residues" evidence="1">
    <location>
        <begin position="309"/>
        <end position="319"/>
    </location>
</feature>
<keyword evidence="3" id="KW-1185">Reference proteome</keyword>